<comment type="caution">
    <text evidence="2">The sequence shown here is derived from an EMBL/GenBank/DDBJ whole genome shotgun (WGS) entry which is preliminary data.</text>
</comment>
<evidence type="ECO:0000313" key="2">
    <source>
        <dbReference type="EMBL" id="KAL2852973.1"/>
    </source>
</evidence>
<accession>A0ABR4KP12</accession>
<feature type="compositionally biased region" description="Polar residues" evidence="1">
    <location>
        <begin position="66"/>
        <end position="79"/>
    </location>
</feature>
<name>A0ABR4KP12_9EURO</name>
<evidence type="ECO:0000256" key="1">
    <source>
        <dbReference type="SAM" id="MobiDB-lite"/>
    </source>
</evidence>
<reference evidence="2 3" key="1">
    <citation type="submission" date="2024-07" db="EMBL/GenBank/DDBJ databases">
        <title>Section-level genome sequencing and comparative genomics of Aspergillus sections Usti and Cavernicolus.</title>
        <authorList>
            <consortium name="Lawrence Berkeley National Laboratory"/>
            <person name="Nybo J.L."/>
            <person name="Vesth T.C."/>
            <person name="Theobald S."/>
            <person name="Frisvad J.C."/>
            <person name="Larsen T.O."/>
            <person name="Kjaerboelling I."/>
            <person name="Rothschild-Mancinelli K."/>
            <person name="Lyhne E.K."/>
            <person name="Kogle M.E."/>
            <person name="Barry K."/>
            <person name="Clum A."/>
            <person name="Na H."/>
            <person name="Ledsgaard L."/>
            <person name="Lin J."/>
            <person name="Lipzen A."/>
            <person name="Kuo A."/>
            <person name="Riley R."/>
            <person name="Mondo S."/>
            <person name="LaButti K."/>
            <person name="Haridas S."/>
            <person name="Pangalinan J."/>
            <person name="Salamov A.A."/>
            <person name="Simmons B.A."/>
            <person name="Magnuson J.K."/>
            <person name="Chen J."/>
            <person name="Drula E."/>
            <person name="Henrissat B."/>
            <person name="Wiebenga A."/>
            <person name="Lubbers R.J."/>
            <person name="Gomes A.C."/>
            <person name="Macurrencykelacurrency M.R."/>
            <person name="Stajich J."/>
            <person name="Grigoriev I.V."/>
            <person name="Mortensen U.H."/>
            <person name="De vries R.P."/>
            <person name="Baker S.E."/>
            <person name="Andersen M.R."/>
        </authorList>
    </citation>
    <scope>NUCLEOTIDE SEQUENCE [LARGE SCALE GENOMIC DNA]</scope>
    <source>
        <strain evidence="2 3">CBS 756.74</strain>
    </source>
</reference>
<evidence type="ECO:0000313" key="3">
    <source>
        <dbReference type="Proteomes" id="UP001610444"/>
    </source>
</evidence>
<gene>
    <name evidence="2" type="ORF">BJX68DRAFT_265218</name>
</gene>
<dbReference type="RefSeq" id="XP_070900614.1">
    <property type="nucleotide sequence ID" value="XM_071045192.1"/>
</dbReference>
<feature type="compositionally biased region" description="Basic residues" evidence="1">
    <location>
        <begin position="51"/>
        <end position="65"/>
    </location>
</feature>
<dbReference type="Proteomes" id="UP001610444">
    <property type="component" value="Unassembled WGS sequence"/>
</dbReference>
<feature type="region of interest" description="Disordered" evidence="1">
    <location>
        <begin position="39"/>
        <end position="79"/>
    </location>
</feature>
<keyword evidence="3" id="KW-1185">Reference proteome</keyword>
<dbReference type="EMBL" id="JBFXLR010000014">
    <property type="protein sequence ID" value="KAL2852973.1"/>
    <property type="molecule type" value="Genomic_DNA"/>
</dbReference>
<organism evidence="2 3">
    <name type="scientific">Aspergillus pseudodeflectus</name>
    <dbReference type="NCBI Taxonomy" id="176178"/>
    <lineage>
        <taxon>Eukaryota</taxon>
        <taxon>Fungi</taxon>
        <taxon>Dikarya</taxon>
        <taxon>Ascomycota</taxon>
        <taxon>Pezizomycotina</taxon>
        <taxon>Eurotiomycetes</taxon>
        <taxon>Eurotiomycetidae</taxon>
        <taxon>Eurotiales</taxon>
        <taxon>Aspergillaceae</taxon>
        <taxon>Aspergillus</taxon>
        <taxon>Aspergillus subgen. Nidulantes</taxon>
    </lineage>
</organism>
<sequence>MASASLPTILLLSISNHGFLEEMYASLFEQLSQSATPKSAKTASDAIQALKRGKSKSRHSHRRRPNGTSQQKSPGQTQNIRPELGARLHFKSFTSGDAFDGFFAAFRIPWKRGDYCRTSFNFNQECALPPTAVAASFPGWLNMKAVHVAHFRADERVYLGSSSWSEALEAGVAATQFGSGCLAYVGDVNAETESNKVILALCGF</sequence>
<dbReference type="GeneID" id="98160356"/>
<proteinExistence type="predicted"/>
<protein>
    <submittedName>
        <fullName evidence="2">Uncharacterized protein</fullName>
    </submittedName>
</protein>